<proteinExistence type="predicted"/>
<dbReference type="Pfam" id="PF13822">
    <property type="entry name" value="ACC_epsilon"/>
    <property type="match status" value="1"/>
</dbReference>
<accession>A0A9D1YUH7</accession>
<organism evidence="2 3">
    <name type="scientific">Candidatus Agrococcus pullicola</name>
    <dbReference type="NCBI Taxonomy" id="2838429"/>
    <lineage>
        <taxon>Bacteria</taxon>
        <taxon>Bacillati</taxon>
        <taxon>Actinomycetota</taxon>
        <taxon>Actinomycetes</taxon>
        <taxon>Micrococcales</taxon>
        <taxon>Microbacteriaceae</taxon>
        <taxon>Agrococcus</taxon>
    </lineage>
</organism>
<comment type="caution">
    <text evidence="2">The sequence shown here is derived from an EMBL/GenBank/DDBJ whole genome shotgun (WGS) entry which is preliminary data.</text>
</comment>
<evidence type="ECO:0000313" key="3">
    <source>
        <dbReference type="Proteomes" id="UP000824005"/>
    </source>
</evidence>
<evidence type="ECO:0000256" key="1">
    <source>
        <dbReference type="SAM" id="MobiDB-lite"/>
    </source>
</evidence>
<dbReference type="AlphaFoldDB" id="A0A9D1YUH7"/>
<dbReference type="GO" id="GO:0003989">
    <property type="term" value="F:acetyl-CoA carboxylase activity"/>
    <property type="evidence" value="ECO:0007669"/>
    <property type="project" value="InterPro"/>
</dbReference>
<reference evidence="2" key="1">
    <citation type="journal article" date="2021" name="PeerJ">
        <title>Extensive microbial diversity within the chicken gut microbiome revealed by metagenomics and culture.</title>
        <authorList>
            <person name="Gilroy R."/>
            <person name="Ravi A."/>
            <person name="Getino M."/>
            <person name="Pursley I."/>
            <person name="Horton D.L."/>
            <person name="Alikhan N.F."/>
            <person name="Baker D."/>
            <person name="Gharbi K."/>
            <person name="Hall N."/>
            <person name="Watson M."/>
            <person name="Adriaenssens E.M."/>
            <person name="Foster-Nyarko E."/>
            <person name="Jarju S."/>
            <person name="Secka A."/>
            <person name="Antonio M."/>
            <person name="Oren A."/>
            <person name="Chaudhuri R.R."/>
            <person name="La Ragione R."/>
            <person name="Hildebrand F."/>
            <person name="Pallen M.J."/>
        </authorList>
    </citation>
    <scope>NUCLEOTIDE SEQUENCE</scope>
    <source>
        <strain evidence="2">ChiGjej1B1-98</strain>
    </source>
</reference>
<evidence type="ECO:0000313" key="2">
    <source>
        <dbReference type="EMBL" id="HIY65280.1"/>
    </source>
</evidence>
<sequence>MIDNVDYSQAAKAPSPAPAPGTDIKEILSQVEIQGGNPTAEEAAAVEAVLTEMAAEWAETKHRTVLG</sequence>
<feature type="region of interest" description="Disordered" evidence="1">
    <location>
        <begin position="1"/>
        <end position="22"/>
    </location>
</feature>
<dbReference type="EMBL" id="DXDC01000098">
    <property type="protein sequence ID" value="HIY65280.1"/>
    <property type="molecule type" value="Genomic_DNA"/>
</dbReference>
<dbReference type="InterPro" id="IPR032716">
    <property type="entry name" value="ACC_epsilon"/>
</dbReference>
<gene>
    <name evidence="2" type="ORF">H9830_03255</name>
</gene>
<protein>
    <submittedName>
        <fullName evidence="2">Uncharacterized protein</fullName>
    </submittedName>
</protein>
<name>A0A9D1YUH7_9MICO</name>
<dbReference type="GO" id="GO:0004658">
    <property type="term" value="F:propionyl-CoA carboxylase activity"/>
    <property type="evidence" value="ECO:0007669"/>
    <property type="project" value="InterPro"/>
</dbReference>
<dbReference type="Proteomes" id="UP000824005">
    <property type="component" value="Unassembled WGS sequence"/>
</dbReference>
<reference evidence="2" key="2">
    <citation type="submission" date="2021-04" db="EMBL/GenBank/DDBJ databases">
        <authorList>
            <person name="Gilroy R."/>
        </authorList>
    </citation>
    <scope>NUCLEOTIDE SEQUENCE</scope>
    <source>
        <strain evidence="2">ChiGjej1B1-98</strain>
    </source>
</reference>